<evidence type="ECO:0000256" key="3">
    <source>
        <dbReference type="ARBA" id="ARBA00022801"/>
    </source>
</evidence>
<accession>A0A1I2FZ42</accession>
<dbReference type="SUPFAM" id="SSF102215">
    <property type="entry name" value="Creatininase"/>
    <property type="match status" value="1"/>
</dbReference>
<dbReference type="GO" id="GO:0046872">
    <property type="term" value="F:metal ion binding"/>
    <property type="evidence" value="ECO:0007669"/>
    <property type="project" value="UniProtKB-KW"/>
</dbReference>
<name>A0A1I2FZ42_9ACTN</name>
<reference evidence="6 7" key="1">
    <citation type="submission" date="2016-10" db="EMBL/GenBank/DDBJ databases">
        <authorList>
            <person name="de Groot N.N."/>
        </authorList>
    </citation>
    <scope>NUCLEOTIDE SEQUENCE [LARGE SCALE GENOMIC DNA]</scope>
    <source>
        <strain evidence="6 7">DSM 43019</strain>
    </source>
</reference>
<dbReference type="STRING" id="35752.SAMN05421541_10624"/>
<protein>
    <submittedName>
        <fullName evidence="6">Creatinine amidohydrolase</fullName>
    </submittedName>
</protein>
<evidence type="ECO:0000256" key="1">
    <source>
        <dbReference type="ARBA" id="ARBA00001947"/>
    </source>
</evidence>
<evidence type="ECO:0000256" key="5">
    <source>
        <dbReference type="ARBA" id="ARBA00024029"/>
    </source>
</evidence>
<proteinExistence type="inferred from homology"/>
<comment type="similarity">
    <text evidence="5">Belongs to the creatininase superfamily.</text>
</comment>
<dbReference type="AlphaFoldDB" id="A0A1I2FZ42"/>
<keyword evidence="2" id="KW-0479">Metal-binding</keyword>
<dbReference type="PANTHER" id="PTHR35005:SF1">
    <property type="entry name" value="2-AMINO-5-FORMYLAMINO-6-RIBOSYLAMINOPYRIMIDIN-4(3H)-ONE 5'-MONOPHOSPHATE DEFORMYLASE"/>
    <property type="match status" value="1"/>
</dbReference>
<dbReference type="InterPro" id="IPR024087">
    <property type="entry name" value="Creatininase-like_sf"/>
</dbReference>
<dbReference type="InterPro" id="IPR003785">
    <property type="entry name" value="Creatininase/forma_Hydrolase"/>
</dbReference>
<sequence length="246" mass="25355">MDLLPLTTTADVRAKRPAVAVLPVGSFEQHGPFLPLATDTIVAAAVAGRVAAAHDVLLLPAVTMSCSHEHAAWPGTVSLSHTTVTAIIGDVVASLAAQGIEKLAVVNGHGGNYFLGNVVQTANAARPRSMTLFPSRDDWTRARRSAGLATGDHEDMHAGELEVSILSAVAPSAVRDGASSLDHVADDRRFLLVDGMAAYTSHGVVGRPSAGTAAKGAAVLGSLVESFAAHLRALGEPLPSPAWERT</sequence>
<dbReference type="PANTHER" id="PTHR35005">
    <property type="entry name" value="3-DEHYDRO-SCYLLO-INOSOSE HYDROLASE"/>
    <property type="match status" value="1"/>
</dbReference>
<keyword evidence="3 6" id="KW-0378">Hydrolase</keyword>
<organism evidence="6 7">
    <name type="scientific">Actinoplanes philippinensis</name>
    <dbReference type="NCBI Taxonomy" id="35752"/>
    <lineage>
        <taxon>Bacteria</taxon>
        <taxon>Bacillati</taxon>
        <taxon>Actinomycetota</taxon>
        <taxon>Actinomycetes</taxon>
        <taxon>Micromonosporales</taxon>
        <taxon>Micromonosporaceae</taxon>
        <taxon>Actinoplanes</taxon>
    </lineage>
</organism>
<evidence type="ECO:0000256" key="2">
    <source>
        <dbReference type="ARBA" id="ARBA00022723"/>
    </source>
</evidence>
<dbReference type="GO" id="GO:0016811">
    <property type="term" value="F:hydrolase activity, acting on carbon-nitrogen (but not peptide) bonds, in linear amides"/>
    <property type="evidence" value="ECO:0007669"/>
    <property type="project" value="TreeGrafter"/>
</dbReference>
<comment type="cofactor">
    <cofactor evidence="1">
        <name>Zn(2+)</name>
        <dbReference type="ChEBI" id="CHEBI:29105"/>
    </cofactor>
</comment>
<dbReference type="Pfam" id="PF02633">
    <property type="entry name" value="Creatininase"/>
    <property type="match status" value="1"/>
</dbReference>
<keyword evidence="4" id="KW-0862">Zinc</keyword>
<dbReference type="EMBL" id="FONV01000006">
    <property type="protein sequence ID" value="SFF09990.1"/>
    <property type="molecule type" value="Genomic_DNA"/>
</dbReference>
<evidence type="ECO:0000313" key="6">
    <source>
        <dbReference type="EMBL" id="SFF09990.1"/>
    </source>
</evidence>
<dbReference type="OrthoDB" id="9801445at2"/>
<dbReference type="Gene3D" id="3.40.50.10310">
    <property type="entry name" value="Creatininase"/>
    <property type="match status" value="1"/>
</dbReference>
<dbReference type="RefSeq" id="WP_093614840.1">
    <property type="nucleotide sequence ID" value="NZ_BOMT01000023.1"/>
</dbReference>
<gene>
    <name evidence="6" type="ORF">SAMN05421541_10624</name>
</gene>
<dbReference type="Proteomes" id="UP000199645">
    <property type="component" value="Unassembled WGS sequence"/>
</dbReference>
<keyword evidence="7" id="KW-1185">Reference proteome</keyword>
<evidence type="ECO:0000313" key="7">
    <source>
        <dbReference type="Proteomes" id="UP000199645"/>
    </source>
</evidence>
<dbReference type="GO" id="GO:0009231">
    <property type="term" value="P:riboflavin biosynthetic process"/>
    <property type="evidence" value="ECO:0007669"/>
    <property type="project" value="TreeGrafter"/>
</dbReference>
<evidence type="ECO:0000256" key="4">
    <source>
        <dbReference type="ARBA" id="ARBA00022833"/>
    </source>
</evidence>